<gene>
    <name evidence="4" type="ORF">CBOVIS_LOCUS12580</name>
</gene>
<dbReference type="PANTHER" id="PTHR33724">
    <property type="entry name" value="INTRAFLAGELLAR TRANSPORT PROTEIN 43 HOMOLOG"/>
    <property type="match status" value="1"/>
</dbReference>
<dbReference type="Pfam" id="PF15305">
    <property type="entry name" value="IFT43"/>
    <property type="match status" value="1"/>
</dbReference>
<reference evidence="4 5" key="1">
    <citation type="submission" date="2020-04" db="EMBL/GenBank/DDBJ databases">
        <authorList>
            <person name="Laetsch R D."/>
            <person name="Stevens L."/>
            <person name="Kumar S."/>
            <person name="Blaxter L. M."/>
        </authorList>
    </citation>
    <scope>NUCLEOTIDE SEQUENCE [LARGE SCALE GENOMIC DNA]</scope>
</reference>
<evidence type="ECO:0000313" key="4">
    <source>
        <dbReference type="EMBL" id="CAB3411159.1"/>
    </source>
</evidence>
<evidence type="ECO:0000313" key="5">
    <source>
        <dbReference type="Proteomes" id="UP000494206"/>
    </source>
</evidence>
<dbReference type="GO" id="GO:0030991">
    <property type="term" value="C:intraciliary transport particle A"/>
    <property type="evidence" value="ECO:0007669"/>
    <property type="project" value="InterPro"/>
</dbReference>
<keyword evidence="2" id="KW-0970">Cilium biogenesis/degradation</keyword>
<organism evidence="4 5">
    <name type="scientific">Caenorhabditis bovis</name>
    <dbReference type="NCBI Taxonomy" id="2654633"/>
    <lineage>
        <taxon>Eukaryota</taxon>
        <taxon>Metazoa</taxon>
        <taxon>Ecdysozoa</taxon>
        <taxon>Nematoda</taxon>
        <taxon>Chromadorea</taxon>
        <taxon>Rhabditida</taxon>
        <taxon>Rhabditina</taxon>
        <taxon>Rhabditomorpha</taxon>
        <taxon>Rhabditoidea</taxon>
        <taxon>Rhabditidae</taxon>
        <taxon>Peloderinae</taxon>
        <taxon>Caenorhabditis</taxon>
    </lineage>
</organism>
<dbReference type="GO" id="GO:0035721">
    <property type="term" value="P:intraciliary retrograde transport"/>
    <property type="evidence" value="ECO:0007669"/>
    <property type="project" value="TreeGrafter"/>
</dbReference>
<accession>A0A8S1FCZ6</accession>
<evidence type="ECO:0008006" key="6">
    <source>
        <dbReference type="Google" id="ProtNLM"/>
    </source>
</evidence>
<dbReference type="EMBL" id="CADEPM010000012">
    <property type="protein sequence ID" value="CAB3411159.1"/>
    <property type="molecule type" value="Genomic_DNA"/>
</dbReference>
<dbReference type="PANTHER" id="PTHR33724:SF1">
    <property type="entry name" value="INTRAFLAGELLAR TRANSPORT PROTEIN 43 HOMOLOG"/>
    <property type="match status" value="1"/>
</dbReference>
<evidence type="ECO:0000256" key="1">
    <source>
        <dbReference type="ARBA" id="ARBA00007563"/>
    </source>
</evidence>
<evidence type="ECO:0000256" key="3">
    <source>
        <dbReference type="SAM" id="MobiDB-lite"/>
    </source>
</evidence>
<dbReference type="GO" id="GO:0005929">
    <property type="term" value="C:cilium"/>
    <property type="evidence" value="ECO:0007669"/>
    <property type="project" value="TreeGrafter"/>
</dbReference>
<comment type="similarity">
    <text evidence="1">Belongs to the IFT43 family.</text>
</comment>
<dbReference type="OrthoDB" id="206950at2759"/>
<protein>
    <recommendedName>
        <fullName evidence="6">Intraflagellar transport protein 43 homolog</fullName>
    </recommendedName>
</protein>
<feature type="compositionally biased region" description="Low complexity" evidence="3">
    <location>
        <begin position="80"/>
        <end position="89"/>
    </location>
</feature>
<evidence type="ECO:0000256" key="2">
    <source>
        <dbReference type="ARBA" id="ARBA00022794"/>
    </source>
</evidence>
<dbReference type="InterPro" id="IPR029302">
    <property type="entry name" value="IFT43"/>
</dbReference>
<proteinExistence type="inferred from homology"/>
<feature type="compositionally biased region" description="Basic and acidic residues" evidence="3">
    <location>
        <begin position="1"/>
        <end position="19"/>
    </location>
</feature>
<feature type="region of interest" description="Disordered" evidence="3">
    <location>
        <begin position="1"/>
        <end position="104"/>
    </location>
</feature>
<dbReference type="AlphaFoldDB" id="A0A8S1FCZ6"/>
<comment type="caution">
    <text evidence="4">The sequence shown here is derived from an EMBL/GenBank/DDBJ whole genome shotgun (WGS) entry which is preliminary data.</text>
</comment>
<name>A0A8S1FCZ6_9PELO</name>
<dbReference type="Proteomes" id="UP000494206">
    <property type="component" value="Unassembled WGS sequence"/>
</dbReference>
<keyword evidence="5" id="KW-1185">Reference proteome</keyword>
<sequence>MKDAPSIKELREGATETLKRPLTGLFRRPGSRAGKKKEEEEAAAESASALPPSNFRTSTKLTSALEDVVLNDESPRSGKSESVGSSVSRNPVTKEAANAPNFRPSLKEEIVSSKLADLFKLDDIDLSILGRHFPPENELYEDNAPWDWDHLYASLSSELRDEWSSDSEN</sequence>